<dbReference type="STRING" id="626522.GCWU000325_01018"/>
<reference evidence="1" key="1">
    <citation type="submission" date="2009-09" db="EMBL/GenBank/DDBJ databases">
        <authorList>
            <person name="Weinstock G."/>
            <person name="Sodergren E."/>
            <person name="Clifton S."/>
            <person name="Fulton L."/>
            <person name="Fulton B."/>
            <person name="Courtney L."/>
            <person name="Fronick C."/>
            <person name="Harrison M."/>
            <person name="Strong C."/>
            <person name="Farmer C."/>
            <person name="Delahaunty K."/>
            <person name="Markovic C."/>
            <person name="Hall O."/>
            <person name="Minx P."/>
            <person name="Tomlinson C."/>
            <person name="Mitreva M."/>
            <person name="Nelson J."/>
            <person name="Hou S."/>
            <person name="Wollam A."/>
            <person name="Pepin K.H."/>
            <person name="Johnson M."/>
            <person name="Bhonagiri V."/>
            <person name="Nash W.E."/>
            <person name="Warren W."/>
            <person name="Chinwalla A."/>
            <person name="Mardis E.R."/>
            <person name="Wilson R.K."/>
        </authorList>
    </citation>
    <scope>NUCLEOTIDE SEQUENCE [LARGE SCALE GENOMIC DNA]</scope>
    <source>
        <strain evidence="1">ATCC 51259</strain>
    </source>
</reference>
<name>C9LFN0_9BACT</name>
<dbReference type="EMBL" id="ACIJ02000018">
    <property type="protein sequence ID" value="EEX71488.1"/>
    <property type="molecule type" value="Genomic_DNA"/>
</dbReference>
<proteinExistence type="predicted"/>
<gene>
    <name evidence="1" type="ORF">GCWU000325_01018</name>
</gene>
<keyword evidence="2" id="KW-1185">Reference proteome</keyword>
<evidence type="ECO:0000313" key="2">
    <source>
        <dbReference type="Proteomes" id="UP000003460"/>
    </source>
</evidence>
<dbReference type="Proteomes" id="UP000003460">
    <property type="component" value="Unassembled WGS sequence"/>
</dbReference>
<sequence>MLICGAKLMTSCETAKSCRAFFVKNMLYDGSNKIRCSETLYYESV</sequence>
<protein>
    <submittedName>
        <fullName evidence="1">Uncharacterized protein</fullName>
    </submittedName>
</protein>
<organism evidence="1 2">
    <name type="scientific">Alloprevotella tannerae ATCC 51259</name>
    <dbReference type="NCBI Taxonomy" id="626522"/>
    <lineage>
        <taxon>Bacteria</taxon>
        <taxon>Pseudomonadati</taxon>
        <taxon>Bacteroidota</taxon>
        <taxon>Bacteroidia</taxon>
        <taxon>Bacteroidales</taxon>
        <taxon>Prevotellaceae</taxon>
        <taxon>Alloprevotella</taxon>
    </lineage>
</organism>
<evidence type="ECO:0000313" key="1">
    <source>
        <dbReference type="EMBL" id="EEX71488.1"/>
    </source>
</evidence>
<dbReference type="AlphaFoldDB" id="C9LFN0"/>
<comment type="caution">
    <text evidence="1">The sequence shown here is derived from an EMBL/GenBank/DDBJ whole genome shotgun (WGS) entry which is preliminary data.</text>
</comment>
<dbReference type="HOGENOM" id="CLU_3203684_0_0_10"/>
<accession>C9LFN0</accession>